<dbReference type="EC" id="3.2.1.40" evidence="2"/>
<dbReference type="InterPro" id="IPR016007">
    <property type="entry name" value="Alpha_rhamnosid"/>
</dbReference>
<proteinExistence type="predicted"/>
<dbReference type="GO" id="GO:0005975">
    <property type="term" value="P:carbohydrate metabolic process"/>
    <property type="evidence" value="ECO:0007669"/>
    <property type="project" value="InterPro"/>
</dbReference>
<reference evidence="6" key="1">
    <citation type="journal article" date="2013" name="Environ. Microbiol.">
        <title>Seasonally variable intestinal metagenomes of the red palm weevil (Rhynchophorus ferrugineus).</title>
        <authorList>
            <person name="Jia S."/>
            <person name="Zhang X."/>
            <person name="Zhang G."/>
            <person name="Yin A."/>
            <person name="Zhang S."/>
            <person name="Li F."/>
            <person name="Wang L."/>
            <person name="Zhao D."/>
            <person name="Yun Q."/>
            <person name="Tala"/>
            <person name="Wang J."/>
            <person name="Sun G."/>
            <person name="Baabdullah M."/>
            <person name="Yu X."/>
            <person name="Hu S."/>
            <person name="Al-Mssallem I.S."/>
            <person name="Yu J."/>
        </authorList>
    </citation>
    <scope>NUCLEOTIDE SEQUENCE</scope>
</reference>
<dbReference type="Gene3D" id="2.60.420.10">
    <property type="entry name" value="Maltose phosphorylase, domain 3"/>
    <property type="match status" value="1"/>
</dbReference>
<dbReference type="GO" id="GO:0030596">
    <property type="term" value="F:alpha-L-rhamnosidase activity"/>
    <property type="evidence" value="ECO:0007669"/>
    <property type="project" value="UniProtKB-EC"/>
</dbReference>
<name>A0A060CC71_9MICC</name>
<dbReference type="EMBL" id="KF125477">
    <property type="protein sequence ID" value="AIA92804.1"/>
    <property type="molecule type" value="Genomic_DNA"/>
</dbReference>
<evidence type="ECO:0000313" key="6">
    <source>
        <dbReference type="EMBL" id="AIA92804.1"/>
    </source>
</evidence>
<dbReference type="InterPro" id="IPR008928">
    <property type="entry name" value="6-hairpin_glycosidase_sf"/>
</dbReference>
<dbReference type="PANTHER" id="PTHR33307:SF6">
    <property type="entry name" value="ALPHA-RHAMNOSIDASE (EUROFUNG)-RELATED"/>
    <property type="match status" value="1"/>
</dbReference>
<evidence type="ECO:0000256" key="2">
    <source>
        <dbReference type="ARBA" id="ARBA00012652"/>
    </source>
</evidence>
<protein>
    <recommendedName>
        <fullName evidence="2">alpha-L-rhamnosidase</fullName>
        <ecNumber evidence="2">3.2.1.40</ecNumber>
    </recommendedName>
</protein>
<evidence type="ECO:0000259" key="5">
    <source>
        <dbReference type="Pfam" id="PF17390"/>
    </source>
</evidence>
<dbReference type="SUPFAM" id="SSF48208">
    <property type="entry name" value="Six-hairpin glycosidases"/>
    <property type="match status" value="1"/>
</dbReference>
<organism evidence="6">
    <name type="scientific">uncultured Arthrobacter sp</name>
    <dbReference type="NCBI Taxonomy" id="114050"/>
    <lineage>
        <taxon>Bacteria</taxon>
        <taxon>Bacillati</taxon>
        <taxon>Actinomycetota</taxon>
        <taxon>Actinomycetes</taxon>
        <taxon>Micrococcales</taxon>
        <taxon>Micrococcaceae</taxon>
        <taxon>Arthrobacter</taxon>
        <taxon>environmental samples</taxon>
    </lineage>
</organism>
<dbReference type="AlphaFoldDB" id="A0A060CC71"/>
<dbReference type="Gene3D" id="1.50.10.10">
    <property type="match status" value="1"/>
</dbReference>
<sequence>MYPVTMGATTIWERWDSMLPNGDINPGEMTSFNHYALGGVADWVYKVVGGIRPDCPGYESVLIKPVPGRGIEWARTRLESPHGTIVAQWRLSHGRFRLDLDLPQGLTARVVLPDGQKHVVTRGGTQVFSCEMRDPQSPSNVAVE</sequence>
<feature type="domain" description="Alpha-L-rhamnosidase six-hairpin glycosidase" evidence="4">
    <location>
        <begin position="1"/>
        <end position="48"/>
    </location>
</feature>
<comment type="catalytic activity">
    <reaction evidence="1">
        <text>Hydrolysis of terminal non-reducing alpha-L-rhamnose residues in alpha-L-rhamnosides.</text>
        <dbReference type="EC" id="3.2.1.40"/>
    </reaction>
</comment>
<dbReference type="Pfam" id="PF17389">
    <property type="entry name" value="Bac_rhamnosid6H"/>
    <property type="match status" value="1"/>
</dbReference>
<feature type="domain" description="Alpha-L-rhamnosidase C-terminal" evidence="5">
    <location>
        <begin position="50"/>
        <end position="122"/>
    </location>
</feature>
<dbReference type="InterPro" id="IPR035398">
    <property type="entry name" value="Bac_rhamnosid_C"/>
</dbReference>
<evidence type="ECO:0000256" key="1">
    <source>
        <dbReference type="ARBA" id="ARBA00001445"/>
    </source>
</evidence>
<keyword evidence="3" id="KW-0378">Hydrolase</keyword>
<dbReference type="Pfam" id="PF17390">
    <property type="entry name" value="Bac_rhamnosid_C"/>
    <property type="match status" value="1"/>
</dbReference>
<accession>A0A060CC71</accession>
<dbReference type="InterPro" id="IPR012341">
    <property type="entry name" value="6hp_glycosidase-like_sf"/>
</dbReference>
<evidence type="ECO:0000259" key="4">
    <source>
        <dbReference type="Pfam" id="PF17389"/>
    </source>
</evidence>
<dbReference type="PANTHER" id="PTHR33307">
    <property type="entry name" value="ALPHA-RHAMNOSIDASE (EUROFUNG)"/>
    <property type="match status" value="1"/>
</dbReference>
<evidence type="ECO:0000256" key="3">
    <source>
        <dbReference type="ARBA" id="ARBA00022801"/>
    </source>
</evidence>
<dbReference type="InterPro" id="IPR035396">
    <property type="entry name" value="Bac_rhamnosid6H"/>
</dbReference>